<dbReference type="InterPro" id="IPR036612">
    <property type="entry name" value="KH_dom_type_1_sf"/>
</dbReference>
<keyword evidence="3" id="KW-1185">Reference proteome</keyword>
<sequence length="321" mass="35945">MILLAKTKLIESSNPADHSNHDSVTTPISIKFTSDTSAQLQAALSKFKATFNIEFLENTNEFFETDNDFPKNSSNTIHMNSHIVSSENTGSEYTFKVLIETPLDQGFNTIDYIHGKSNENLEYIQNFTSSKVQVILETPTPTPTSATDINTNGMPVNHKQPYIYIQGNSKEIASNALIFVCDLLDSVQDEFLLHKSGHSRDHRIENKGDLSPPNFFKSDIRSHESHNSNQQYLNNDSISNKLQTPAANNAKKPAYVSNDPLSMLLSSSKPQSTESKKVHERSHLEYESDSDHETYHKASANRQDGGRNADSESGTKPFWMV</sequence>
<dbReference type="Proteomes" id="UP000187455">
    <property type="component" value="Unassembled WGS sequence"/>
</dbReference>
<comment type="caution">
    <text evidence="2">The sequence shown here is derived from an EMBL/GenBank/DDBJ whole genome shotgun (WGS) entry which is preliminary data.</text>
</comment>
<protein>
    <submittedName>
        <fullName evidence="2">Uncharacterized protein</fullName>
    </submittedName>
</protein>
<feature type="compositionally biased region" description="Basic and acidic residues" evidence="1">
    <location>
        <begin position="274"/>
        <end position="296"/>
    </location>
</feature>
<organism evidence="2 3">
    <name type="scientific">Smittium mucronatum</name>
    <dbReference type="NCBI Taxonomy" id="133383"/>
    <lineage>
        <taxon>Eukaryota</taxon>
        <taxon>Fungi</taxon>
        <taxon>Fungi incertae sedis</taxon>
        <taxon>Zoopagomycota</taxon>
        <taxon>Kickxellomycotina</taxon>
        <taxon>Harpellomycetes</taxon>
        <taxon>Harpellales</taxon>
        <taxon>Legeriomycetaceae</taxon>
        <taxon>Smittium</taxon>
    </lineage>
</organism>
<gene>
    <name evidence="2" type="ORF">AYI68_g2444</name>
</gene>
<dbReference type="SUPFAM" id="SSF54791">
    <property type="entry name" value="Eukaryotic type KH-domain (KH-domain type I)"/>
    <property type="match status" value="1"/>
</dbReference>
<evidence type="ECO:0000256" key="1">
    <source>
        <dbReference type="SAM" id="MobiDB-lite"/>
    </source>
</evidence>
<accession>A0A1R0H2M9</accession>
<feature type="region of interest" description="Disordered" evidence="1">
    <location>
        <begin position="261"/>
        <end position="321"/>
    </location>
</feature>
<dbReference type="AlphaFoldDB" id="A0A1R0H2M9"/>
<dbReference type="EMBL" id="LSSL01000918">
    <property type="protein sequence ID" value="OLY83414.1"/>
    <property type="molecule type" value="Genomic_DNA"/>
</dbReference>
<evidence type="ECO:0000313" key="2">
    <source>
        <dbReference type="EMBL" id="OLY83414.1"/>
    </source>
</evidence>
<evidence type="ECO:0000313" key="3">
    <source>
        <dbReference type="Proteomes" id="UP000187455"/>
    </source>
</evidence>
<reference evidence="2 3" key="1">
    <citation type="journal article" date="2016" name="Mol. Biol. Evol.">
        <title>Genome-Wide Survey of Gut Fungi (Harpellales) Reveals the First Horizontally Transferred Ubiquitin Gene from a Mosquito Host.</title>
        <authorList>
            <person name="Wang Y."/>
            <person name="White M.M."/>
            <person name="Kvist S."/>
            <person name="Moncalvo J.M."/>
        </authorList>
    </citation>
    <scope>NUCLEOTIDE SEQUENCE [LARGE SCALE GENOMIC DNA]</scope>
    <source>
        <strain evidence="2 3">ALG-7-W6</strain>
    </source>
</reference>
<dbReference type="GO" id="GO:0003723">
    <property type="term" value="F:RNA binding"/>
    <property type="evidence" value="ECO:0007669"/>
    <property type="project" value="InterPro"/>
</dbReference>
<name>A0A1R0H2M9_9FUNG</name>
<feature type="compositionally biased region" description="Basic and acidic residues" evidence="1">
    <location>
        <begin position="199"/>
        <end position="208"/>
    </location>
</feature>
<feature type="compositionally biased region" description="Polar residues" evidence="1">
    <location>
        <begin position="264"/>
        <end position="273"/>
    </location>
</feature>
<proteinExistence type="predicted"/>
<feature type="region of interest" description="Disordered" evidence="1">
    <location>
        <begin position="199"/>
        <end position="233"/>
    </location>
</feature>